<keyword evidence="1" id="KW-0812">Transmembrane</keyword>
<evidence type="ECO:0000313" key="4">
    <source>
        <dbReference type="Proteomes" id="UP000430843"/>
    </source>
</evidence>
<dbReference type="Pfam" id="PF01757">
    <property type="entry name" value="Acyl_transf_3"/>
    <property type="match status" value="1"/>
</dbReference>
<gene>
    <name evidence="3" type="ORF">F9K91_25185</name>
</gene>
<dbReference type="GO" id="GO:0000271">
    <property type="term" value="P:polysaccharide biosynthetic process"/>
    <property type="evidence" value="ECO:0007669"/>
    <property type="project" value="TreeGrafter"/>
</dbReference>
<dbReference type="InterPro" id="IPR050879">
    <property type="entry name" value="Acyltransferase_3"/>
</dbReference>
<feature type="transmembrane region" description="Helical" evidence="1">
    <location>
        <begin position="145"/>
        <end position="164"/>
    </location>
</feature>
<feature type="transmembrane region" description="Helical" evidence="1">
    <location>
        <begin position="203"/>
        <end position="222"/>
    </location>
</feature>
<comment type="caution">
    <text evidence="3">The sequence shown here is derived from an EMBL/GenBank/DDBJ whole genome shotgun (WGS) entry which is preliminary data.</text>
</comment>
<dbReference type="PANTHER" id="PTHR23028">
    <property type="entry name" value="ACETYLTRANSFERASE"/>
    <property type="match status" value="1"/>
</dbReference>
<dbReference type="EMBL" id="WBWA01000056">
    <property type="protein sequence ID" value="KAB2661297.1"/>
    <property type="molecule type" value="Genomic_DNA"/>
</dbReference>
<feature type="transmembrane region" description="Helical" evidence="1">
    <location>
        <begin position="348"/>
        <end position="371"/>
    </location>
</feature>
<evidence type="ECO:0000259" key="2">
    <source>
        <dbReference type="Pfam" id="PF01757"/>
    </source>
</evidence>
<dbReference type="AlphaFoldDB" id="A0A833CGL3"/>
<evidence type="ECO:0000256" key="1">
    <source>
        <dbReference type="SAM" id="Phobius"/>
    </source>
</evidence>
<feature type="transmembrane region" description="Helical" evidence="1">
    <location>
        <begin position="32"/>
        <end position="50"/>
    </location>
</feature>
<feature type="transmembrane region" description="Helical" evidence="1">
    <location>
        <begin position="311"/>
        <end position="336"/>
    </location>
</feature>
<feature type="transmembrane region" description="Helical" evidence="1">
    <location>
        <begin position="171"/>
        <end position="191"/>
    </location>
</feature>
<feature type="transmembrane region" description="Helical" evidence="1">
    <location>
        <begin position="229"/>
        <end position="249"/>
    </location>
</feature>
<keyword evidence="3" id="KW-0012">Acyltransferase</keyword>
<dbReference type="InterPro" id="IPR002656">
    <property type="entry name" value="Acyl_transf_3_dom"/>
</dbReference>
<protein>
    <submittedName>
        <fullName evidence="3">Acyltransferase</fullName>
    </submittedName>
</protein>
<reference evidence="3 4" key="1">
    <citation type="submission" date="2019-09" db="EMBL/GenBank/DDBJ databases">
        <title>Taxonomic organization of the family Brucellaceae based on a phylogenomic approach.</title>
        <authorList>
            <person name="Leclercq S."/>
            <person name="Cloeckaert A."/>
            <person name="Zygmunt M.S."/>
        </authorList>
    </citation>
    <scope>NUCLEOTIDE SEQUENCE [LARGE SCALE GENOMIC DNA]</scope>
    <source>
        <strain evidence="3 4">LMG 18957</strain>
    </source>
</reference>
<feature type="transmembrane region" description="Helical" evidence="1">
    <location>
        <begin position="62"/>
        <end position="82"/>
    </location>
</feature>
<evidence type="ECO:0000313" key="3">
    <source>
        <dbReference type="EMBL" id="KAB2661297.1"/>
    </source>
</evidence>
<name>A0A833CGL3_9HYPH</name>
<proteinExistence type="predicted"/>
<accession>A0A833CGL3</accession>
<keyword evidence="1" id="KW-0472">Membrane</keyword>
<feature type="transmembrane region" description="Helical" evidence="1">
    <location>
        <begin position="103"/>
        <end position="122"/>
    </location>
</feature>
<dbReference type="PANTHER" id="PTHR23028:SF53">
    <property type="entry name" value="ACYL_TRANSF_3 DOMAIN-CONTAINING PROTEIN"/>
    <property type="match status" value="1"/>
</dbReference>
<keyword evidence="3" id="KW-0808">Transferase</keyword>
<feature type="transmembrane region" description="Helical" evidence="1">
    <location>
        <begin position="288"/>
        <end position="305"/>
    </location>
</feature>
<sequence>MMRHSILDKTREGKLYGETRLRPMRFNKNIHYLRGIAAALVLLGHSGHYLKEYLNIDWAAAVFPHTLGLWGVGVFFAISGYLMATLVHKDDWASFLFKRLARIYPLFFLVTAISVLCFPEAYPSPYNIYSAVLAPMPAATYPLRVEWTLVHEIYFYVLLTIFLLTGKAKIIPYFAAVWIVITLYVSISGMALPRIGRADFFEIFIMPANSAFAVGLLIPLFAQRFTTPLVSIFLFVVLLIVQHHVPASFNRVTSGIGSGFLVLAAVQSSFAAPRFIDITLHKLGDWSYAMYLVHVSIFVAILPILDPSHDFFTWAIASFLAVFFSIIFGEIDIFIVKMSKIVIPLISYRLACLICSLFLILYFSVSILNVFNVSFINGDRM</sequence>
<dbReference type="Proteomes" id="UP000430843">
    <property type="component" value="Unassembled WGS sequence"/>
</dbReference>
<dbReference type="GO" id="GO:0016747">
    <property type="term" value="F:acyltransferase activity, transferring groups other than amino-acyl groups"/>
    <property type="evidence" value="ECO:0007669"/>
    <property type="project" value="InterPro"/>
</dbReference>
<keyword evidence="1" id="KW-1133">Transmembrane helix</keyword>
<keyword evidence="4" id="KW-1185">Reference proteome</keyword>
<organism evidence="3 4">
    <name type="scientific">Brucella tritici</name>
    <dbReference type="NCBI Taxonomy" id="94626"/>
    <lineage>
        <taxon>Bacteria</taxon>
        <taxon>Pseudomonadati</taxon>
        <taxon>Pseudomonadota</taxon>
        <taxon>Alphaproteobacteria</taxon>
        <taxon>Hyphomicrobiales</taxon>
        <taxon>Brucellaceae</taxon>
        <taxon>Brucella/Ochrobactrum group</taxon>
        <taxon>Brucella</taxon>
    </lineage>
</organism>
<feature type="domain" description="Acyltransferase 3" evidence="2">
    <location>
        <begin position="28"/>
        <end position="328"/>
    </location>
</feature>
<feature type="transmembrane region" description="Helical" evidence="1">
    <location>
        <begin position="255"/>
        <end position="276"/>
    </location>
</feature>
<dbReference type="GO" id="GO:0016020">
    <property type="term" value="C:membrane"/>
    <property type="evidence" value="ECO:0007669"/>
    <property type="project" value="TreeGrafter"/>
</dbReference>